<comment type="caution">
    <text evidence="11">The sequence shown here is derived from an EMBL/GenBank/DDBJ whole genome shotgun (WGS) entry which is preliminary data.</text>
</comment>
<dbReference type="EMBL" id="SLZV01000016">
    <property type="protein sequence ID" value="TCS66873.1"/>
    <property type="molecule type" value="Genomic_DNA"/>
</dbReference>
<reference evidence="11 12" key="2">
    <citation type="submission" date="2019-03" db="EMBL/GenBank/DDBJ databases">
        <title>Genomic Encyclopedia of Type Strains, Phase IV (KMG-IV): sequencing the most valuable type-strain genomes for metagenomic binning, comparative biology and taxonomic classification.</title>
        <authorList>
            <person name="Goeker M."/>
        </authorList>
    </citation>
    <scope>NUCLEOTIDE SEQUENCE [LARGE SCALE GENOMIC DNA]</scope>
    <source>
        <strain evidence="11 12">DSM 103426</strain>
    </source>
</reference>
<dbReference type="Proteomes" id="UP000702954">
    <property type="component" value="Unassembled WGS sequence"/>
</dbReference>
<dbReference type="SFLD" id="SFLDG01060">
    <property type="entry name" value="BATS_domain_containing"/>
    <property type="match status" value="1"/>
</dbReference>
<dbReference type="RefSeq" id="WP_008976633.1">
    <property type="nucleotide sequence ID" value="NZ_BHEO01000008.1"/>
</dbReference>
<dbReference type="AlphaFoldDB" id="A0A4R3JKN0"/>
<proteinExistence type="predicted"/>
<feature type="binding site" evidence="7">
    <location>
        <position position="70"/>
    </location>
    <ligand>
        <name>[4Fe-4S] cluster</name>
        <dbReference type="ChEBI" id="CHEBI:49883"/>
        <note>4Fe-4S-S-AdoMet</note>
    </ligand>
</feature>
<comment type="cofactor">
    <cofactor evidence="7">
        <name>[4Fe-4S] cluster</name>
        <dbReference type="ChEBI" id="CHEBI:49883"/>
    </cofactor>
    <text evidence="7">Binds 1 [4Fe-4S] cluster. The cluster is coordinated with 3 cysteines and an exchangeable S-adenosyl-L-methionine.</text>
</comment>
<dbReference type="SUPFAM" id="SSF102114">
    <property type="entry name" value="Radical SAM enzymes"/>
    <property type="match status" value="1"/>
</dbReference>
<dbReference type="GO" id="GO:0016740">
    <property type="term" value="F:transferase activity"/>
    <property type="evidence" value="ECO:0007669"/>
    <property type="project" value="TreeGrafter"/>
</dbReference>
<evidence type="ECO:0000313" key="11">
    <source>
        <dbReference type="EMBL" id="TCS66873.1"/>
    </source>
</evidence>
<evidence type="ECO:0000256" key="1">
    <source>
        <dbReference type="ARBA" id="ARBA00022485"/>
    </source>
</evidence>
<dbReference type="EMBL" id="BHEO01000008">
    <property type="protein sequence ID" value="GBU04986.1"/>
    <property type="molecule type" value="Genomic_DNA"/>
</dbReference>
<feature type="binding site" evidence="8">
    <location>
        <position position="170"/>
    </location>
    <ligand>
        <name>S-adenosyl-L-methionine</name>
        <dbReference type="ChEBI" id="CHEBI:59789"/>
    </ligand>
</feature>
<dbReference type="GO" id="GO:0046872">
    <property type="term" value="F:metal ion binding"/>
    <property type="evidence" value="ECO:0007669"/>
    <property type="project" value="UniProtKB-KW"/>
</dbReference>
<dbReference type="Proteomes" id="UP000294613">
    <property type="component" value="Unassembled WGS sequence"/>
</dbReference>
<evidence type="ECO:0000313" key="12">
    <source>
        <dbReference type="Proteomes" id="UP000294613"/>
    </source>
</evidence>
<dbReference type="SFLD" id="SFLDG01280">
    <property type="entry name" value="HydE/PylB-like"/>
    <property type="match status" value="1"/>
</dbReference>
<dbReference type="PANTHER" id="PTHR43726:SF1">
    <property type="entry name" value="BIOTIN SYNTHASE"/>
    <property type="match status" value="1"/>
</dbReference>
<name>A0A4R3JKN0_9FIRM</name>
<organism evidence="11 12">
    <name type="scientific">Faecalimonas umbilicata</name>
    <dbReference type="NCBI Taxonomy" id="1912855"/>
    <lineage>
        <taxon>Bacteria</taxon>
        <taxon>Bacillati</taxon>
        <taxon>Bacillota</taxon>
        <taxon>Clostridia</taxon>
        <taxon>Lachnospirales</taxon>
        <taxon>Lachnospiraceae</taxon>
        <taxon>Faecalimonas</taxon>
    </lineage>
</organism>
<feature type="domain" description="Radical SAM core" evidence="9">
    <location>
        <begin position="56"/>
        <end position="278"/>
    </location>
</feature>
<feature type="binding site" evidence="8">
    <location>
        <position position="190"/>
    </location>
    <ligand>
        <name>S-adenosyl-L-methionine</name>
        <dbReference type="ChEBI" id="CHEBI:59789"/>
    </ligand>
</feature>
<dbReference type="InterPro" id="IPR013785">
    <property type="entry name" value="Aldolase_TIM"/>
</dbReference>
<evidence type="ECO:0000259" key="9">
    <source>
        <dbReference type="PROSITE" id="PS51918"/>
    </source>
</evidence>
<keyword evidence="13" id="KW-1185">Reference proteome</keyword>
<dbReference type="InterPro" id="IPR034422">
    <property type="entry name" value="HydE/PylB-like"/>
</dbReference>
<dbReference type="NCBIfam" id="TIGR03956">
    <property type="entry name" value="rSAM_HydE"/>
    <property type="match status" value="1"/>
</dbReference>
<gene>
    <name evidence="10" type="primary">bioB</name>
    <name evidence="11" type="ORF">EDD74_11650</name>
    <name evidence="10" type="ORF">FAEUMB_15270</name>
</gene>
<protein>
    <submittedName>
        <fullName evidence="11">Biotin synthase</fullName>
    </submittedName>
    <submittedName>
        <fullName evidence="10">[FeFe] hydrogenase H-cluster radical SAM maturase HydE</fullName>
    </submittedName>
</protein>
<evidence type="ECO:0000256" key="3">
    <source>
        <dbReference type="ARBA" id="ARBA00022723"/>
    </source>
</evidence>
<evidence type="ECO:0000256" key="7">
    <source>
        <dbReference type="PIRSR" id="PIRSR004762-1"/>
    </source>
</evidence>
<feature type="binding site" evidence="8">
    <location>
        <position position="145"/>
    </location>
    <ligand>
        <name>(3R)-3-methyl-D-ornithine</name>
        <dbReference type="ChEBI" id="CHEBI:64642"/>
    </ligand>
</feature>
<accession>A0A4R3JKN0</accession>
<evidence type="ECO:0000256" key="2">
    <source>
        <dbReference type="ARBA" id="ARBA00022691"/>
    </source>
</evidence>
<evidence type="ECO:0000313" key="10">
    <source>
        <dbReference type="EMBL" id="GBU04986.1"/>
    </source>
</evidence>
<feature type="binding site" evidence="7">
    <location>
        <position position="74"/>
    </location>
    <ligand>
        <name>[4Fe-4S] cluster</name>
        <dbReference type="ChEBI" id="CHEBI:49883"/>
        <note>4Fe-4S-S-AdoMet</note>
    </ligand>
</feature>
<dbReference type="InterPro" id="IPR006638">
    <property type="entry name" value="Elp3/MiaA/NifB-like_rSAM"/>
</dbReference>
<dbReference type="Gene3D" id="3.20.20.70">
    <property type="entry name" value="Aldolase class I"/>
    <property type="match status" value="1"/>
</dbReference>
<dbReference type="InterPro" id="IPR024021">
    <property type="entry name" value="FeFe-hyd_HydE_rSAM"/>
</dbReference>
<dbReference type="GO" id="GO:0044272">
    <property type="term" value="P:sulfur compound biosynthetic process"/>
    <property type="evidence" value="ECO:0007669"/>
    <property type="project" value="UniProtKB-ARBA"/>
</dbReference>
<dbReference type="SFLD" id="SFLDF00348">
    <property type="entry name" value="FeFe_hydrogenase_maturase_(Hyd"/>
    <property type="match status" value="1"/>
</dbReference>
<evidence type="ECO:0000256" key="4">
    <source>
        <dbReference type="ARBA" id="ARBA00023004"/>
    </source>
</evidence>
<dbReference type="InterPro" id="IPR010722">
    <property type="entry name" value="BATS_dom"/>
</dbReference>
<reference evidence="10 13" key="1">
    <citation type="journal article" date="2018" name="Int. J. Syst. Evol. Microbiol.">
        <title>Draft Genome Sequence of Faecalimonas umbilicata JCM 30896T, an Acetate-Producing Bacterium Isolated from Human Feces.</title>
        <authorList>
            <person name="Sakamoto M."/>
            <person name="Ikeyama N."/>
            <person name="Yuki M."/>
            <person name="Ohkuma M."/>
        </authorList>
    </citation>
    <scope>NUCLEOTIDE SEQUENCE [LARGE SCALE GENOMIC DNA]</scope>
    <source>
        <strain evidence="10 13">EGH7</strain>
    </source>
</reference>
<comment type="cofactor">
    <cofactor evidence="6">
        <name>[2Fe-2S] cluster</name>
        <dbReference type="ChEBI" id="CHEBI:190135"/>
    </cofactor>
</comment>
<keyword evidence="1 7" id="KW-0004">4Fe-4S</keyword>
<dbReference type="GO" id="GO:0042364">
    <property type="term" value="P:water-soluble vitamin biosynthetic process"/>
    <property type="evidence" value="ECO:0007669"/>
    <property type="project" value="UniProtKB-ARBA"/>
</dbReference>
<dbReference type="PROSITE" id="PS51918">
    <property type="entry name" value="RADICAL_SAM"/>
    <property type="match status" value="1"/>
</dbReference>
<sequence length="361" mass="41174">MNKIAEQTLITLIDQLRDTHLLSKEEWIFLIENRTRDVSEYLFSQAREVRHRHYGHEVYIRGLIEFTNYCRNDCIYCGIRKSNLNACRYRLSETDIRNCCRTGYELGFRTFVLQGGEDGWFTDQKIISLIEKIKTDFPDCAITLSIGEKERESYQAFFDAGADRYLLRHETYNSTHYGKLHPPALTAAHRQRCLYDLKEIGYQTGTGFMVGSPYQTAEHLAEDMLFIQQLNPHMVGIGPFIPHHDTPFAAQPAGTLELTLFMLGLLRLMIPKLLLPSTTALGTIDPNGRELGILAGANVVMPNLSPTDVRKDYALYDNKICTGDEAAECRHCMEKRMEKIGYHVVVARGDSLNTETIPPVN</sequence>
<feature type="binding site" evidence="7">
    <location>
        <position position="77"/>
    </location>
    <ligand>
        <name>[4Fe-4S] cluster</name>
        <dbReference type="ChEBI" id="CHEBI:49883"/>
        <note>4Fe-4S-S-AdoMet</note>
    </ligand>
</feature>
<dbReference type="PIRSF" id="PIRSF004762">
    <property type="entry name" value="CHP00423"/>
    <property type="match status" value="1"/>
</dbReference>
<evidence type="ECO:0000256" key="6">
    <source>
        <dbReference type="ARBA" id="ARBA00034078"/>
    </source>
</evidence>
<keyword evidence="5 7" id="KW-0411">Iron-sulfur</keyword>
<evidence type="ECO:0000256" key="5">
    <source>
        <dbReference type="ARBA" id="ARBA00023014"/>
    </source>
</evidence>
<keyword evidence="4 7" id="KW-0408">Iron</keyword>
<keyword evidence="2 7" id="KW-0949">S-adenosyl-L-methionine</keyword>
<dbReference type="InterPro" id="IPR058240">
    <property type="entry name" value="rSAM_sf"/>
</dbReference>
<dbReference type="SMART" id="SM00876">
    <property type="entry name" value="BATS"/>
    <property type="match status" value="1"/>
</dbReference>
<dbReference type="SFLD" id="SFLDS00029">
    <property type="entry name" value="Radical_SAM"/>
    <property type="match status" value="1"/>
</dbReference>
<dbReference type="SMART" id="SM00729">
    <property type="entry name" value="Elp3"/>
    <property type="match status" value="1"/>
</dbReference>
<dbReference type="InterPro" id="IPR007197">
    <property type="entry name" value="rSAM"/>
</dbReference>
<dbReference type="GO" id="GO:0051539">
    <property type="term" value="F:4 iron, 4 sulfur cluster binding"/>
    <property type="evidence" value="ECO:0007669"/>
    <property type="project" value="UniProtKB-KW"/>
</dbReference>
<dbReference type="PANTHER" id="PTHR43726">
    <property type="entry name" value="3-METHYLORNITHINE SYNTHASE"/>
    <property type="match status" value="1"/>
</dbReference>
<evidence type="ECO:0000256" key="8">
    <source>
        <dbReference type="PIRSR" id="PIRSR004762-2"/>
    </source>
</evidence>
<dbReference type="CDD" id="cd01335">
    <property type="entry name" value="Radical_SAM"/>
    <property type="match status" value="1"/>
</dbReference>
<keyword evidence="3" id="KW-0479">Metal-binding</keyword>
<dbReference type="Pfam" id="PF04055">
    <property type="entry name" value="Radical_SAM"/>
    <property type="match status" value="1"/>
</dbReference>
<evidence type="ECO:0000313" key="13">
    <source>
        <dbReference type="Proteomes" id="UP000702954"/>
    </source>
</evidence>